<dbReference type="SUPFAM" id="SSF81301">
    <property type="entry name" value="Nucleotidyltransferase"/>
    <property type="match status" value="1"/>
</dbReference>
<dbReference type="InterPro" id="IPR052930">
    <property type="entry name" value="TA_antitoxin_MntA"/>
</dbReference>
<organism evidence="2 3">
    <name type="scientific">Halonotius roseus</name>
    <dbReference type="NCBI Taxonomy" id="2511997"/>
    <lineage>
        <taxon>Archaea</taxon>
        <taxon>Methanobacteriati</taxon>
        <taxon>Methanobacteriota</taxon>
        <taxon>Stenosarchaea group</taxon>
        <taxon>Halobacteria</taxon>
        <taxon>Halobacteriales</taxon>
        <taxon>Haloferacaceae</taxon>
        <taxon>Halonotius</taxon>
    </lineage>
</organism>
<proteinExistence type="predicted"/>
<evidence type="ECO:0000259" key="1">
    <source>
        <dbReference type="Pfam" id="PF18765"/>
    </source>
</evidence>
<dbReference type="Pfam" id="PF18765">
    <property type="entry name" value="Polbeta"/>
    <property type="match status" value="1"/>
</dbReference>
<dbReference type="CDD" id="cd05403">
    <property type="entry name" value="NT_KNTase_like"/>
    <property type="match status" value="1"/>
</dbReference>
<evidence type="ECO:0000313" key="3">
    <source>
        <dbReference type="Proteomes" id="UP000315385"/>
    </source>
</evidence>
<name>A0A544QNN2_9EURY</name>
<evidence type="ECO:0000313" key="2">
    <source>
        <dbReference type="EMBL" id="TQQ80526.1"/>
    </source>
</evidence>
<dbReference type="PANTHER" id="PTHR43852:SF3">
    <property type="entry name" value="NUCLEOTIDYLTRANSFERASE"/>
    <property type="match status" value="1"/>
</dbReference>
<dbReference type="Gene3D" id="3.30.460.10">
    <property type="entry name" value="Beta Polymerase, domain 2"/>
    <property type="match status" value="1"/>
</dbReference>
<reference evidence="2 3" key="1">
    <citation type="submission" date="2019-02" db="EMBL/GenBank/DDBJ databases">
        <title>Halonotius sp. a new haloqrchaeon isolated from saline water.</title>
        <authorList>
            <person name="Duran-Viseras A."/>
            <person name="Sanchez-Porro C."/>
            <person name="Ventosa A."/>
        </authorList>
    </citation>
    <scope>NUCLEOTIDE SEQUENCE [LARGE SCALE GENOMIC DNA]</scope>
    <source>
        <strain evidence="2 3">F9-27</strain>
    </source>
</reference>
<comment type="caution">
    <text evidence="2">The sequence shown here is derived from an EMBL/GenBank/DDBJ whole genome shotgun (WGS) entry which is preliminary data.</text>
</comment>
<accession>A0A544QNN2</accession>
<dbReference type="InterPro" id="IPR041633">
    <property type="entry name" value="Polbeta"/>
</dbReference>
<protein>
    <submittedName>
        <fullName evidence="2">Nucleotidyltransferase domain-containing protein</fullName>
    </submittedName>
</protein>
<dbReference type="EMBL" id="SESI01000002">
    <property type="protein sequence ID" value="TQQ80526.1"/>
    <property type="molecule type" value="Genomic_DNA"/>
</dbReference>
<gene>
    <name evidence="2" type="ORF">EWF95_08540</name>
</gene>
<dbReference type="NCBIfam" id="NF047752">
    <property type="entry name" value="MntA_antitoxin"/>
    <property type="match status" value="1"/>
</dbReference>
<dbReference type="Proteomes" id="UP000315385">
    <property type="component" value="Unassembled WGS sequence"/>
</dbReference>
<keyword evidence="2" id="KW-0808">Transferase</keyword>
<sequence>MQGYLSHMGSGGTLDGRTRDRLQAVLAEHPIRLGVLFGSQATGAAGRHSDIDVAVEFLPSVEDQFKARLELGVDLSRALGTDDVDVINLQTVRPAVGYSALDSGMVLVGDSERVEELRARFERKRDHSTSTERRERFDDALGRLNELV</sequence>
<dbReference type="InterPro" id="IPR043519">
    <property type="entry name" value="NT_sf"/>
</dbReference>
<dbReference type="GO" id="GO:0016740">
    <property type="term" value="F:transferase activity"/>
    <property type="evidence" value="ECO:0007669"/>
    <property type="project" value="UniProtKB-KW"/>
</dbReference>
<dbReference type="AlphaFoldDB" id="A0A544QNN2"/>
<feature type="domain" description="Polymerase beta nucleotidyltransferase" evidence="1">
    <location>
        <begin position="22"/>
        <end position="112"/>
    </location>
</feature>
<dbReference type="PANTHER" id="PTHR43852">
    <property type="entry name" value="NUCLEOTIDYLTRANSFERASE"/>
    <property type="match status" value="1"/>
</dbReference>
<keyword evidence="3" id="KW-1185">Reference proteome</keyword>